<dbReference type="AlphaFoldDB" id="A0A8H5I0M6"/>
<name>A0A8H5I0M6_9AGAR</name>
<dbReference type="Pfam" id="PF05368">
    <property type="entry name" value="NmrA"/>
    <property type="match status" value="1"/>
</dbReference>
<dbReference type="GO" id="GO:0005634">
    <property type="term" value="C:nucleus"/>
    <property type="evidence" value="ECO:0007669"/>
    <property type="project" value="TreeGrafter"/>
</dbReference>
<protein>
    <recommendedName>
        <fullName evidence="3">NmrA-like domain-containing protein</fullName>
    </recommendedName>
</protein>
<evidence type="ECO:0000313" key="5">
    <source>
        <dbReference type="Proteomes" id="UP000518752"/>
    </source>
</evidence>
<dbReference type="Proteomes" id="UP000518752">
    <property type="component" value="Unassembled WGS sequence"/>
</dbReference>
<comment type="similarity">
    <text evidence="1">Belongs to the NmrA-type oxidoreductase family.</text>
</comment>
<dbReference type="PANTHER" id="PTHR42748:SF14">
    <property type="entry name" value="SNOAL-LIKE DOMAIN-CONTAINING PROTEIN"/>
    <property type="match status" value="1"/>
</dbReference>
<sequence length="322" mass="36106">MSPSSTVNSLKRILAIGGTGMQGKAVVAALLARRDDGSPSPYSRVGILICASLDGCYGAFVNTDSFCVGEKDEIFAALKIYELAHRARVKHFIWSGLEYASKLGNFDPKYYTVHYEAKGIVGEFLRSQPSSLVGDSLTWTIITIGPYLENLEGMLLGPLPQRENGKVVWATPVGDGHIPAVSIEDIAWWTCYALDHRFESSGQDFQIVTEYMTIDQLVETFTRVTGIPAVRKRVSMDEYLDVYKDYLKNPIVKEEKEDRARPTIRETAAGLYSIWGDDLCVRDTDWVRRIHPTGYTLESFIKKKRINGELLPSLAYRHAPKK</sequence>
<comment type="caution">
    <text evidence="4">The sequence shown here is derived from an EMBL/GenBank/DDBJ whole genome shotgun (WGS) entry which is preliminary data.</text>
</comment>
<accession>A0A8H5I0M6</accession>
<gene>
    <name evidence="4" type="ORF">D9757_000950</name>
</gene>
<dbReference type="EMBL" id="JAACJN010000004">
    <property type="protein sequence ID" value="KAF5392846.1"/>
    <property type="molecule type" value="Genomic_DNA"/>
</dbReference>
<proteinExistence type="inferred from homology"/>
<dbReference type="InterPro" id="IPR051164">
    <property type="entry name" value="NmrA-like_oxidored"/>
</dbReference>
<dbReference type="InterPro" id="IPR008030">
    <property type="entry name" value="NmrA-like"/>
</dbReference>
<keyword evidence="2" id="KW-0521">NADP</keyword>
<evidence type="ECO:0000313" key="4">
    <source>
        <dbReference type="EMBL" id="KAF5392846.1"/>
    </source>
</evidence>
<dbReference type="OrthoDB" id="300709at2759"/>
<evidence type="ECO:0000256" key="1">
    <source>
        <dbReference type="ARBA" id="ARBA00006328"/>
    </source>
</evidence>
<keyword evidence="5" id="KW-1185">Reference proteome</keyword>
<feature type="domain" description="NmrA-like" evidence="3">
    <location>
        <begin position="51"/>
        <end position="242"/>
    </location>
</feature>
<evidence type="ECO:0000259" key="3">
    <source>
        <dbReference type="Pfam" id="PF05368"/>
    </source>
</evidence>
<evidence type="ECO:0000256" key="2">
    <source>
        <dbReference type="ARBA" id="ARBA00022857"/>
    </source>
</evidence>
<reference evidence="4 5" key="1">
    <citation type="journal article" date="2020" name="ISME J.">
        <title>Uncovering the hidden diversity of litter-decomposition mechanisms in mushroom-forming fungi.</title>
        <authorList>
            <person name="Floudas D."/>
            <person name="Bentzer J."/>
            <person name="Ahren D."/>
            <person name="Johansson T."/>
            <person name="Persson P."/>
            <person name="Tunlid A."/>
        </authorList>
    </citation>
    <scope>NUCLEOTIDE SEQUENCE [LARGE SCALE GENOMIC DNA]</scope>
    <source>
        <strain evidence="4 5">CBS 406.79</strain>
    </source>
</reference>
<dbReference type="SUPFAM" id="SSF51735">
    <property type="entry name" value="NAD(P)-binding Rossmann-fold domains"/>
    <property type="match status" value="1"/>
</dbReference>
<dbReference type="PANTHER" id="PTHR42748">
    <property type="entry name" value="NITROGEN METABOLITE REPRESSION PROTEIN NMRA FAMILY MEMBER"/>
    <property type="match status" value="1"/>
</dbReference>
<dbReference type="InterPro" id="IPR036291">
    <property type="entry name" value="NAD(P)-bd_dom_sf"/>
</dbReference>
<dbReference type="Gene3D" id="3.40.50.720">
    <property type="entry name" value="NAD(P)-binding Rossmann-like Domain"/>
    <property type="match status" value="1"/>
</dbReference>
<organism evidence="4 5">
    <name type="scientific">Collybiopsis confluens</name>
    <dbReference type="NCBI Taxonomy" id="2823264"/>
    <lineage>
        <taxon>Eukaryota</taxon>
        <taxon>Fungi</taxon>
        <taxon>Dikarya</taxon>
        <taxon>Basidiomycota</taxon>
        <taxon>Agaricomycotina</taxon>
        <taxon>Agaricomycetes</taxon>
        <taxon>Agaricomycetidae</taxon>
        <taxon>Agaricales</taxon>
        <taxon>Marasmiineae</taxon>
        <taxon>Omphalotaceae</taxon>
        <taxon>Collybiopsis</taxon>
    </lineage>
</organism>